<evidence type="ECO:0000313" key="3">
    <source>
        <dbReference type="Proteomes" id="UP000738359"/>
    </source>
</evidence>
<organism evidence="2 3">
    <name type="scientific">Mortierella alpina</name>
    <name type="common">Oleaginous fungus</name>
    <name type="synonym">Mortierella renispora</name>
    <dbReference type="NCBI Taxonomy" id="64518"/>
    <lineage>
        <taxon>Eukaryota</taxon>
        <taxon>Fungi</taxon>
        <taxon>Fungi incertae sedis</taxon>
        <taxon>Mucoromycota</taxon>
        <taxon>Mortierellomycotina</taxon>
        <taxon>Mortierellomycetes</taxon>
        <taxon>Mortierellales</taxon>
        <taxon>Mortierellaceae</taxon>
        <taxon>Mortierella</taxon>
    </lineage>
</organism>
<feature type="region of interest" description="Disordered" evidence="1">
    <location>
        <begin position="103"/>
        <end position="122"/>
    </location>
</feature>
<dbReference type="EMBL" id="JAAAHY010002504">
    <property type="protein sequence ID" value="KAF9944336.1"/>
    <property type="molecule type" value="Genomic_DNA"/>
</dbReference>
<protein>
    <submittedName>
        <fullName evidence="2">Uncharacterized protein</fullName>
    </submittedName>
</protein>
<name>A0A9P6IQH3_MORAP</name>
<feature type="compositionally biased region" description="Basic and acidic residues" evidence="1">
    <location>
        <begin position="112"/>
        <end position="122"/>
    </location>
</feature>
<feature type="compositionally biased region" description="Basic and acidic residues" evidence="1">
    <location>
        <begin position="1"/>
        <end position="19"/>
    </location>
</feature>
<keyword evidence="3" id="KW-1185">Reference proteome</keyword>
<evidence type="ECO:0000313" key="2">
    <source>
        <dbReference type="EMBL" id="KAF9944336.1"/>
    </source>
</evidence>
<gene>
    <name evidence="2" type="ORF">BGZ70_004775</name>
</gene>
<reference evidence="2" key="1">
    <citation type="journal article" date="2020" name="Fungal Divers.">
        <title>Resolving the Mortierellaceae phylogeny through synthesis of multi-gene phylogenetics and phylogenomics.</title>
        <authorList>
            <person name="Vandepol N."/>
            <person name="Liber J."/>
            <person name="Desiro A."/>
            <person name="Na H."/>
            <person name="Kennedy M."/>
            <person name="Barry K."/>
            <person name="Grigoriev I.V."/>
            <person name="Miller A.N."/>
            <person name="O'Donnell K."/>
            <person name="Stajich J.E."/>
            <person name="Bonito G."/>
        </authorList>
    </citation>
    <scope>NUCLEOTIDE SEQUENCE</scope>
    <source>
        <strain evidence="2">CK1249</strain>
    </source>
</reference>
<dbReference type="OrthoDB" id="2447446at2759"/>
<comment type="caution">
    <text evidence="2">The sequence shown here is derived from an EMBL/GenBank/DDBJ whole genome shotgun (WGS) entry which is preliminary data.</text>
</comment>
<feature type="non-terminal residue" evidence="2">
    <location>
        <position position="1"/>
    </location>
</feature>
<feature type="region of interest" description="Disordered" evidence="1">
    <location>
        <begin position="1"/>
        <end position="71"/>
    </location>
</feature>
<evidence type="ECO:0000256" key="1">
    <source>
        <dbReference type="SAM" id="MobiDB-lite"/>
    </source>
</evidence>
<accession>A0A9P6IQH3</accession>
<dbReference type="Proteomes" id="UP000738359">
    <property type="component" value="Unassembled WGS sequence"/>
</dbReference>
<dbReference type="AlphaFoldDB" id="A0A9P6IQH3"/>
<proteinExistence type="predicted"/>
<sequence>HPAMDEHDSGPAEKEDPQEPMHSLHLQSHIKGVPGHGQHATTAVEAEDHDSNAEELNGSAPPLSGMTEAEPTKDLETLKHGKRAVEEDSNTIAEETQDYIAGAYKSPFRHTSKSEKAGKEER</sequence>